<comment type="caution">
    <text evidence="7">The sequence shown here is derived from an EMBL/GenBank/DDBJ whole genome shotgun (WGS) entry which is preliminary data.</text>
</comment>
<dbReference type="InterPro" id="IPR018484">
    <property type="entry name" value="FGGY_N"/>
</dbReference>
<feature type="domain" description="Carbohydrate kinase FGGY C-terminal" evidence="6">
    <location>
        <begin position="283"/>
        <end position="492"/>
    </location>
</feature>
<dbReference type="InterPro" id="IPR018485">
    <property type="entry name" value="FGGY_C"/>
</dbReference>
<dbReference type="GO" id="GO:0005737">
    <property type="term" value="C:cytoplasm"/>
    <property type="evidence" value="ECO:0007669"/>
    <property type="project" value="TreeGrafter"/>
</dbReference>
<dbReference type="PIRSF" id="PIRSF000538">
    <property type="entry name" value="GlpK"/>
    <property type="match status" value="1"/>
</dbReference>
<dbReference type="GO" id="GO:0019321">
    <property type="term" value="P:pentose metabolic process"/>
    <property type="evidence" value="ECO:0007669"/>
    <property type="project" value="TreeGrafter"/>
</dbReference>
<dbReference type="FunFam" id="3.30.420.40:FF:000101">
    <property type="entry name" value="FGGY carbohydrate kinase domain-containing protein"/>
    <property type="match status" value="1"/>
</dbReference>
<evidence type="ECO:0000256" key="2">
    <source>
        <dbReference type="ARBA" id="ARBA00022679"/>
    </source>
</evidence>
<dbReference type="EMBL" id="JARGDH010000003">
    <property type="protein sequence ID" value="KAL0272232.1"/>
    <property type="molecule type" value="Genomic_DNA"/>
</dbReference>
<evidence type="ECO:0000256" key="3">
    <source>
        <dbReference type="ARBA" id="ARBA00022777"/>
    </source>
</evidence>
<feature type="domain" description="Carbohydrate kinase FGGY N-terminal" evidence="5">
    <location>
        <begin position="6"/>
        <end position="264"/>
    </location>
</feature>
<dbReference type="EMBL" id="JARGDH010000003">
    <property type="protein sequence ID" value="KAL0272234.1"/>
    <property type="molecule type" value="Genomic_DNA"/>
</dbReference>
<dbReference type="PANTHER" id="PTHR43435">
    <property type="entry name" value="RIBULOKINASE"/>
    <property type="match status" value="1"/>
</dbReference>
<evidence type="ECO:0000259" key="6">
    <source>
        <dbReference type="Pfam" id="PF02782"/>
    </source>
</evidence>
<evidence type="ECO:0000256" key="4">
    <source>
        <dbReference type="ARBA" id="ARBA00074355"/>
    </source>
</evidence>
<dbReference type="SUPFAM" id="SSF53067">
    <property type="entry name" value="Actin-like ATPase domain"/>
    <property type="match status" value="2"/>
</dbReference>
<dbReference type="CDD" id="cd07782">
    <property type="entry name" value="ASKHA_NBD_FGGY_D-RBK"/>
    <property type="match status" value="1"/>
</dbReference>
<evidence type="ECO:0000256" key="1">
    <source>
        <dbReference type="ARBA" id="ARBA00009156"/>
    </source>
</evidence>
<proteinExistence type="inferred from homology"/>
<gene>
    <name evidence="7" type="ORF">PYX00_005291</name>
</gene>
<keyword evidence="3" id="KW-0418">Kinase</keyword>
<dbReference type="Pfam" id="PF02782">
    <property type="entry name" value="FGGY_C"/>
    <property type="match status" value="1"/>
</dbReference>
<protein>
    <recommendedName>
        <fullName evidence="4">FGGY carbohydrate kinase domain-containing protein</fullName>
    </recommendedName>
</protein>
<accession>A0AAW2HQT8</accession>
<dbReference type="PANTHER" id="PTHR43435:SF4">
    <property type="entry name" value="FGGY CARBOHYDRATE KINASE DOMAIN-CONTAINING PROTEIN"/>
    <property type="match status" value="1"/>
</dbReference>
<reference evidence="7" key="1">
    <citation type="journal article" date="2024" name="Gigascience">
        <title>Chromosome-level genome of the poultry shaft louse Menopon gallinae provides insight into the host-switching and adaptive evolution of parasitic lice.</title>
        <authorList>
            <person name="Xu Y."/>
            <person name="Ma L."/>
            <person name="Liu S."/>
            <person name="Liang Y."/>
            <person name="Liu Q."/>
            <person name="He Z."/>
            <person name="Tian L."/>
            <person name="Duan Y."/>
            <person name="Cai W."/>
            <person name="Li H."/>
            <person name="Song F."/>
        </authorList>
    </citation>
    <scope>NUCLEOTIDE SEQUENCE</scope>
    <source>
        <strain evidence="7">Cailab_2023a</strain>
    </source>
</reference>
<dbReference type="InterPro" id="IPR006003">
    <property type="entry name" value="FGGY_RbtK-like"/>
</dbReference>
<comment type="similarity">
    <text evidence="1">Belongs to the FGGY kinase family.</text>
</comment>
<dbReference type="NCBIfam" id="TIGR01315">
    <property type="entry name" value="5C_CHO_kinase"/>
    <property type="match status" value="1"/>
</dbReference>
<dbReference type="AlphaFoldDB" id="A0AAW2HQT8"/>
<evidence type="ECO:0000259" key="5">
    <source>
        <dbReference type="Pfam" id="PF00370"/>
    </source>
</evidence>
<evidence type="ECO:0000313" key="7">
    <source>
        <dbReference type="EMBL" id="KAL0272232.1"/>
    </source>
</evidence>
<dbReference type="InterPro" id="IPR000577">
    <property type="entry name" value="Carb_kinase_FGGY"/>
</dbReference>
<sequence length="548" mass="60330">MENNCYIGVDVGTGSVRAALVCHNGEICRTSTKDIKTWNPKRDFYEQSSNDIWKCCCEAIKEVSKGVDAALIKGIGFDATCSLVVIGEDDGPLTVSPTGEKEQNIILWMDHRAKAEAEFINRNNPEVLKYTGGSISLEMQTPKLMWLKKNANETWKKAKYYFDLADYLTWKATGDDSRSLGTVVYKWTYINGPEEKKGWSRDYFSLINLEELLENDAKKIGNHIRPLGENCGNGLTETSACEMGLQPGTPVATGLIDAHAGALGLLGSYAPNISADLESRIVLICGTSTCHMIVSKYPVFVTGVWGPYCSALIPGMWLNEAGQSATGKLIDYVILTHPAASTIEKKTGGKTHIQKYLNDLLKKMAAAKRLDSVSRLTSRLHVWPDFHGNRSPLADPTLLGMMSGLSLACDEEDLALKYLSVMQSLVYGTRHILDTLKTRGFDKLETVLIYGGLSKNQIFVQSHADILGVPVLRPKAREPVLLGAAMVGSIAAGGYGTIEEAMYCMAGESEVYQPNRDDEMYHSKKYEVFLKMVEDQRSYDTAMAGFTS</sequence>
<dbReference type="Gene3D" id="3.30.420.40">
    <property type="match status" value="1"/>
</dbReference>
<dbReference type="Pfam" id="PF00370">
    <property type="entry name" value="FGGY_N"/>
    <property type="match status" value="1"/>
</dbReference>
<keyword evidence="2" id="KW-0808">Transferase</keyword>
<organism evidence="7">
    <name type="scientific">Menopon gallinae</name>
    <name type="common">poultry shaft louse</name>
    <dbReference type="NCBI Taxonomy" id="328185"/>
    <lineage>
        <taxon>Eukaryota</taxon>
        <taxon>Metazoa</taxon>
        <taxon>Ecdysozoa</taxon>
        <taxon>Arthropoda</taxon>
        <taxon>Hexapoda</taxon>
        <taxon>Insecta</taxon>
        <taxon>Pterygota</taxon>
        <taxon>Neoptera</taxon>
        <taxon>Paraneoptera</taxon>
        <taxon>Psocodea</taxon>
        <taxon>Troctomorpha</taxon>
        <taxon>Phthiraptera</taxon>
        <taxon>Amblycera</taxon>
        <taxon>Menoponidae</taxon>
        <taxon>Menopon</taxon>
    </lineage>
</organism>
<dbReference type="EMBL" id="JARGDH010000003">
    <property type="protein sequence ID" value="KAL0272233.1"/>
    <property type="molecule type" value="Genomic_DNA"/>
</dbReference>
<dbReference type="GO" id="GO:0019150">
    <property type="term" value="F:D-ribulokinase activity"/>
    <property type="evidence" value="ECO:0007669"/>
    <property type="project" value="TreeGrafter"/>
</dbReference>
<name>A0AAW2HQT8_9NEOP</name>
<dbReference type="Gene3D" id="1.20.58.2240">
    <property type="match status" value="1"/>
</dbReference>
<dbReference type="InterPro" id="IPR043129">
    <property type="entry name" value="ATPase_NBD"/>
</dbReference>